<feature type="region of interest" description="Disordered" evidence="1">
    <location>
        <begin position="243"/>
        <end position="286"/>
    </location>
</feature>
<evidence type="ECO:0000313" key="3">
    <source>
        <dbReference type="Proteomes" id="UP001200034"/>
    </source>
</evidence>
<dbReference type="AlphaFoldDB" id="A0AAD4KBR6"/>
<comment type="caution">
    <text evidence="2">The sequence shown here is derived from an EMBL/GenBank/DDBJ whole genome shotgun (WGS) entry which is preliminary data.</text>
</comment>
<feature type="compositionally biased region" description="Low complexity" evidence="1">
    <location>
        <begin position="634"/>
        <end position="650"/>
    </location>
</feature>
<feature type="compositionally biased region" description="Low complexity" evidence="1">
    <location>
        <begin position="255"/>
        <end position="279"/>
    </location>
</feature>
<organism evidence="2 3">
    <name type="scientific">Drosophila rubida</name>
    <dbReference type="NCBI Taxonomy" id="30044"/>
    <lineage>
        <taxon>Eukaryota</taxon>
        <taxon>Metazoa</taxon>
        <taxon>Ecdysozoa</taxon>
        <taxon>Arthropoda</taxon>
        <taxon>Hexapoda</taxon>
        <taxon>Insecta</taxon>
        <taxon>Pterygota</taxon>
        <taxon>Neoptera</taxon>
        <taxon>Endopterygota</taxon>
        <taxon>Diptera</taxon>
        <taxon>Brachycera</taxon>
        <taxon>Muscomorpha</taxon>
        <taxon>Ephydroidea</taxon>
        <taxon>Drosophilidae</taxon>
        <taxon>Drosophila</taxon>
    </lineage>
</organism>
<accession>A0AAD4KBR6</accession>
<feature type="compositionally biased region" description="Low complexity" evidence="1">
    <location>
        <begin position="1"/>
        <end position="42"/>
    </location>
</feature>
<name>A0AAD4KBR6_9MUSC</name>
<protein>
    <submittedName>
        <fullName evidence="2">Uncharacterized protein</fullName>
    </submittedName>
</protein>
<keyword evidence="3" id="KW-1185">Reference proteome</keyword>
<sequence>MSGSTSTTNNTITSNNNNTNTISASSSNNNNNNSGSSSSSNNREVPEDYTLFKFYMENCYELPSELKNDIIYCQRAMRDFLKVHGLVSDVFKEQADADPVQMQRILDELEAEVYEINAEQNYLMLRLDEDLDIFYKKLEDINIQTVPELGNEYISSLIVPLIGDASYKIYPQSVLMRDNEEMLIRKHFLISQDDEAGVEPLKLSELDDNVPLMLVNPSTAPGTLLEPPTSSDLKLVQPDGLFNMGPSAGGGGGNSSLTTLLSSPTQTSLPLPPLTQSTQAKPTDQQRSLLIPRGCGGSLAMEELPGGAVLSTQPPPLAMAKQVVGPAALGVVAVAAAPLVNEIKQQTLKRSSTSPPPLAPITKMDFEVVAQSRMNLRQALRRARKTKQQPRLFDDEDALELPISDKANAAQPALQPSQLVSKSKAGSKALAMELTTTAAAVAVAVAAATAAPSAGQQPALAAKKTAQPVASKQYKTRNAYGGARKPATPPPPPPAVATQHAAGTATASTRASSGSSGSSDDLHHELELEQQRLCASAAQWRDEPRETRVLPAEYGQEHFLGLFGLYTHDMVKKLCQRHSKRKRRTVQNASGVDFHYGQQLAAIDAVRQKKLKDKPEFLLSPKEKRLQAKKAHRAAAAAAAVASTPATTSTRKSKSKTPEKLEDLLAGSQTDASKQKCNECRKRTGHLEICPNCHGYHHRNCEEAKGKAVSLAQTPSPLYSLCQQCVREQVRVVLYSRP</sequence>
<feature type="region of interest" description="Disordered" evidence="1">
    <location>
        <begin position="1"/>
        <end position="44"/>
    </location>
</feature>
<evidence type="ECO:0000256" key="1">
    <source>
        <dbReference type="SAM" id="MobiDB-lite"/>
    </source>
</evidence>
<proteinExistence type="predicted"/>
<evidence type="ECO:0000313" key="2">
    <source>
        <dbReference type="EMBL" id="KAH8386477.1"/>
    </source>
</evidence>
<feature type="region of interest" description="Disordered" evidence="1">
    <location>
        <begin position="628"/>
        <end position="659"/>
    </location>
</feature>
<gene>
    <name evidence="2" type="ORF">KR093_000782</name>
</gene>
<feature type="compositionally biased region" description="Low complexity" evidence="1">
    <location>
        <begin position="496"/>
        <end position="519"/>
    </location>
</feature>
<dbReference type="Proteomes" id="UP001200034">
    <property type="component" value="Unassembled WGS sequence"/>
</dbReference>
<reference evidence="2" key="1">
    <citation type="journal article" date="2021" name="Mol. Ecol. Resour.">
        <title>Phylogenomic analyses of the genus Drosophila reveals genomic signals of climate adaptation.</title>
        <authorList>
            <person name="Li F."/>
            <person name="Rane R.V."/>
            <person name="Luria V."/>
            <person name="Xiong Z."/>
            <person name="Chen J."/>
            <person name="Li Z."/>
            <person name="Catullo R.A."/>
            <person name="Griffin P.C."/>
            <person name="Schiffer M."/>
            <person name="Pearce S."/>
            <person name="Lee S.F."/>
            <person name="McElroy K."/>
            <person name="Stocker A."/>
            <person name="Shirriffs J."/>
            <person name="Cockerell F."/>
            <person name="Coppin C."/>
            <person name="Sgro C.M."/>
            <person name="Karger A."/>
            <person name="Cain J.W."/>
            <person name="Weber J.A."/>
            <person name="Santpere G."/>
            <person name="Kirschner M.W."/>
            <person name="Hoffmann A.A."/>
            <person name="Oakeshott J.G."/>
            <person name="Zhang G."/>
        </authorList>
    </citation>
    <scope>NUCLEOTIDE SEQUENCE</scope>
    <source>
        <strain evidence="2">BGI-SZ-2011g</strain>
    </source>
</reference>
<dbReference type="EMBL" id="JAJJHW010000095">
    <property type="protein sequence ID" value="KAH8386477.1"/>
    <property type="molecule type" value="Genomic_DNA"/>
</dbReference>
<feature type="region of interest" description="Disordered" evidence="1">
    <location>
        <begin position="451"/>
        <end position="522"/>
    </location>
</feature>